<dbReference type="PANTHER" id="PTHR30203">
    <property type="entry name" value="OUTER MEMBRANE CATION EFFLUX PROTEIN"/>
    <property type="match status" value="1"/>
</dbReference>
<keyword evidence="2" id="KW-1134">Transmembrane beta strand</keyword>
<evidence type="ECO:0000256" key="3">
    <source>
        <dbReference type="SAM" id="Coils"/>
    </source>
</evidence>
<keyword evidence="2" id="KW-0732">Signal</keyword>
<comment type="caution">
    <text evidence="4">The sequence shown here is derived from an EMBL/GenBank/DDBJ whole genome shotgun (WGS) entry which is preliminary data.</text>
</comment>
<sequence length="477" mass="52643">MLQINKTLLFIALLVFSTSCKTPSITSSTSNDSQPLPDSFVNSKDTVTIAHVKWELFYKDTDLKYLIETALKNNYDLQLAVQKVAIATNNVKLRKGELLPILNAGVSAGQRRFGLFTMDGAGNASTDILPGQVVPENLPDFFAGFNASWEADVWGKLRSNKKAAIARFSATIEGKNAIQTALIASVAGTYYELLALDNELDIIRETIDLQQDALDIIRVKKQAGVVNELAVKQFEGQVANSKGFEYEILQQIALTENQLHFLCGQFPKPIVRDKSKFAALDSSLLSAGIPSQLLKNRPDIRQAELEVAASKFDVKSAKAAFYPSFMITGSVGYQAFSTALWFQSPESLAYALLGNLTAPLLNRSAIKARFNTAKANQTEALLHYQKNILNGYVEVANELATLKNLEQLYAEKDKEVASYQQSTVIANNLFETGRATYLEVLMAQRTALDSKIQLIVTKKLQHQARINLYRALGGGWQ</sequence>
<keyword evidence="2" id="KW-0812">Transmembrane</keyword>
<dbReference type="Pfam" id="PF02321">
    <property type="entry name" value="OEP"/>
    <property type="match status" value="2"/>
</dbReference>
<dbReference type="Gene3D" id="1.20.1600.10">
    <property type="entry name" value="Outer membrane efflux proteins (OEP)"/>
    <property type="match status" value="1"/>
</dbReference>
<dbReference type="Proteomes" id="UP001460072">
    <property type="component" value="Unassembled WGS sequence"/>
</dbReference>
<dbReference type="SUPFAM" id="SSF56954">
    <property type="entry name" value="Outer membrane efflux proteins (OEP)"/>
    <property type="match status" value="1"/>
</dbReference>
<dbReference type="InterPro" id="IPR010131">
    <property type="entry name" value="MdtP/NodT-like"/>
</dbReference>
<keyword evidence="2" id="KW-0564">Palmitate</keyword>
<proteinExistence type="inferred from homology"/>
<evidence type="ECO:0000256" key="1">
    <source>
        <dbReference type="ARBA" id="ARBA00007613"/>
    </source>
</evidence>
<evidence type="ECO:0000313" key="5">
    <source>
        <dbReference type="Proteomes" id="UP001460072"/>
    </source>
</evidence>
<evidence type="ECO:0000256" key="2">
    <source>
        <dbReference type="RuleBase" id="RU362097"/>
    </source>
</evidence>
<organism evidence="4 5">
    <name type="scientific">Flavobacterium aureirubrum</name>
    <dbReference type="NCBI Taxonomy" id="3133147"/>
    <lineage>
        <taxon>Bacteria</taxon>
        <taxon>Pseudomonadati</taxon>
        <taxon>Bacteroidota</taxon>
        <taxon>Flavobacteriia</taxon>
        <taxon>Flavobacteriales</taxon>
        <taxon>Flavobacteriaceae</taxon>
        <taxon>Flavobacterium</taxon>
    </lineage>
</organism>
<dbReference type="RefSeq" id="WP_342695258.1">
    <property type="nucleotide sequence ID" value="NZ_JBCGDO010000005.1"/>
</dbReference>
<evidence type="ECO:0000313" key="4">
    <source>
        <dbReference type="EMBL" id="MEM0542031.1"/>
    </source>
</evidence>
<dbReference type="NCBIfam" id="TIGR01845">
    <property type="entry name" value="outer_NodT"/>
    <property type="match status" value="1"/>
</dbReference>
<comment type="subcellular location">
    <subcellularLocation>
        <location evidence="2">Cell membrane</location>
        <topology evidence="2">Lipid-anchor</topology>
    </subcellularLocation>
</comment>
<feature type="signal peptide" evidence="2">
    <location>
        <begin position="1"/>
        <end position="21"/>
    </location>
</feature>
<dbReference type="InterPro" id="IPR003423">
    <property type="entry name" value="OMP_efflux"/>
</dbReference>
<protein>
    <submittedName>
        <fullName evidence="4">Efflux transporter outer membrane subunit</fullName>
    </submittedName>
</protein>
<dbReference type="PROSITE" id="PS51257">
    <property type="entry name" value="PROKAR_LIPOPROTEIN"/>
    <property type="match status" value="1"/>
</dbReference>
<comment type="similarity">
    <text evidence="1 2">Belongs to the outer membrane factor (OMF) (TC 1.B.17) family.</text>
</comment>
<keyword evidence="2" id="KW-0472">Membrane</keyword>
<reference evidence="4 5" key="1">
    <citation type="submission" date="2024-03" db="EMBL/GenBank/DDBJ databases">
        <title>Two novel species of the genus Flavobacterium exhibiting potentially degradation of complex polysaccharides.</title>
        <authorList>
            <person name="Lian X."/>
        </authorList>
    </citation>
    <scope>NUCLEOTIDE SEQUENCE [LARGE SCALE GENOMIC DNA]</scope>
    <source>
        <strain evidence="5">j3</strain>
    </source>
</reference>
<keyword evidence="2" id="KW-0449">Lipoprotein</keyword>
<gene>
    <name evidence="4" type="ORF">WFZ85_05355</name>
</gene>
<dbReference type="PANTHER" id="PTHR30203:SF30">
    <property type="entry name" value="OUTER MEMBRANE PROTEIN-RELATED"/>
    <property type="match status" value="1"/>
</dbReference>
<dbReference type="Gene3D" id="2.20.200.10">
    <property type="entry name" value="Outer membrane efflux proteins (OEP)"/>
    <property type="match status" value="1"/>
</dbReference>
<feature type="coiled-coil region" evidence="3">
    <location>
        <begin position="395"/>
        <end position="422"/>
    </location>
</feature>
<feature type="chain" id="PRO_5044983554" evidence="2">
    <location>
        <begin position="22"/>
        <end position="477"/>
    </location>
</feature>
<dbReference type="EMBL" id="JBCGDO010000005">
    <property type="protein sequence ID" value="MEM0542031.1"/>
    <property type="molecule type" value="Genomic_DNA"/>
</dbReference>
<accession>A0ABU9N4C7</accession>
<keyword evidence="5" id="KW-1185">Reference proteome</keyword>
<name>A0ABU9N4C7_9FLAO</name>
<keyword evidence="3" id="KW-0175">Coiled coil</keyword>